<keyword evidence="3" id="KW-1185">Reference proteome</keyword>
<gene>
    <name evidence="2" type="ORF">BaRGS_00010263</name>
</gene>
<dbReference type="InterPro" id="IPR056907">
    <property type="entry name" value="UTP6_C"/>
</dbReference>
<dbReference type="Pfam" id="PF24892">
    <property type="entry name" value="UTP6_C"/>
    <property type="match status" value="1"/>
</dbReference>
<feature type="non-terminal residue" evidence="2">
    <location>
        <position position="160"/>
    </location>
</feature>
<organism evidence="2 3">
    <name type="scientific">Batillaria attramentaria</name>
    <dbReference type="NCBI Taxonomy" id="370345"/>
    <lineage>
        <taxon>Eukaryota</taxon>
        <taxon>Metazoa</taxon>
        <taxon>Spiralia</taxon>
        <taxon>Lophotrochozoa</taxon>
        <taxon>Mollusca</taxon>
        <taxon>Gastropoda</taxon>
        <taxon>Caenogastropoda</taxon>
        <taxon>Sorbeoconcha</taxon>
        <taxon>Cerithioidea</taxon>
        <taxon>Batillariidae</taxon>
        <taxon>Batillaria</taxon>
    </lineage>
</organism>
<feature type="domain" description="U3 small nucleolar RNA-associated protein 6 homolog C-terminal" evidence="1">
    <location>
        <begin position="72"/>
        <end position="157"/>
    </location>
</feature>
<accession>A0ABD0LHM4</accession>
<feature type="non-terminal residue" evidence="2">
    <location>
        <position position="1"/>
    </location>
</feature>
<dbReference type="AlphaFoldDB" id="A0ABD0LHM4"/>
<name>A0ABD0LHM4_9CAEN</name>
<dbReference type="Proteomes" id="UP001519460">
    <property type="component" value="Unassembled WGS sequence"/>
</dbReference>
<evidence type="ECO:0000313" key="2">
    <source>
        <dbReference type="EMBL" id="KAK7498603.1"/>
    </source>
</evidence>
<evidence type="ECO:0000259" key="1">
    <source>
        <dbReference type="Pfam" id="PF24892"/>
    </source>
</evidence>
<evidence type="ECO:0000313" key="3">
    <source>
        <dbReference type="Proteomes" id="UP001519460"/>
    </source>
</evidence>
<protein>
    <recommendedName>
        <fullName evidence="1">U3 small nucleolar RNA-associated protein 6 homolog C-terminal domain-containing protein</fullName>
    </recommendedName>
</protein>
<proteinExistence type="predicted"/>
<comment type="caution">
    <text evidence="2">The sequence shown here is derived from an EMBL/GenBank/DDBJ whole genome shotgun (WGS) entry which is preliminary data.</text>
</comment>
<dbReference type="InterPro" id="IPR011990">
    <property type="entry name" value="TPR-like_helical_dom_sf"/>
</dbReference>
<dbReference type="Gene3D" id="1.25.40.10">
    <property type="entry name" value="Tetratricopeptide repeat domain"/>
    <property type="match status" value="1"/>
</dbReference>
<dbReference type="EMBL" id="JACVVK020000050">
    <property type="protein sequence ID" value="KAK7498603.1"/>
    <property type="molecule type" value="Genomic_DNA"/>
</dbReference>
<reference evidence="2 3" key="1">
    <citation type="journal article" date="2023" name="Sci. Data">
        <title>Genome assembly of the Korean intertidal mud-creeper Batillaria attramentaria.</title>
        <authorList>
            <person name="Patra A.K."/>
            <person name="Ho P.T."/>
            <person name="Jun S."/>
            <person name="Lee S.J."/>
            <person name="Kim Y."/>
            <person name="Won Y.J."/>
        </authorList>
    </citation>
    <scope>NUCLEOTIDE SEQUENCE [LARGE SCALE GENOMIC DNA]</scope>
    <source>
        <strain evidence="2">Wonlab-2016</strain>
    </source>
</reference>
<sequence length="160" mass="18029">THEQNSYPGCRQKFRGRDLARTRGRSQVRWRISSAVTRRAAGSVTRPHNGYTGRPSDCCTTRGGDTLLLHCQRLHRALDIFKAAADQSCLTADMFLEWVRLLTESLQVEEAERVGQLGVQRFPTSTDLWKTLLLLRFQSLCPASDVVACLNKALTKVPEK</sequence>